<evidence type="ECO:0000313" key="4">
    <source>
        <dbReference type="Proteomes" id="UP000485058"/>
    </source>
</evidence>
<protein>
    <submittedName>
        <fullName evidence="3">Uncharacterized protein mot51</fullName>
    </submittedName>
</protein>
<dbReference type="InterPro" id="IPR052970">
    <property type="entry name" value="Inner_ear_hair_cell_LOXHD"/>
</dbReference>
<dbReference type="PROSITE" id="PS50095">
    <property type="entry name" value="PLAT"/>
    <property type="match status" value="1"/>
</dbReference>
<reference evidence="3 4" key="1">
    <citation type="submission" date="2020-02" db="EMBL/GenBank/DDBJ databases">
        <title>Draft genome sequence of Haematococcus lacustris strain NIES-144.</title>
        <authorList>
            <person name="Morimoto D."/>
            <person name="Nakagawa S."/>
            <person name="Yoshida T."/>
            <person name="Sawayama S."/>
        </authorList>
    </citation>
    <scope>NUCLEOTIDE SEQUENCE [LARGE SCALE GENOMIC DNA]</scope>
    <source>
        <strain evidence="3 4">NIES-144</strain>
    </source>
</reference>
<feature type="domain" description="PLAT" evidence="2">
    <location>
        <begin position="20"/>
        <end position="144"/>
    </location>
</feature>
<dbReference type="InterPro" id="IPR001024">
    <property type="entry name" value="PLAT/LH2_dom"/>
</dbReference>
<evidence type="ECO:0000256" key="1">
    <source>
        <dbReference type="PROSITE-ProRule" id="PRU00152"/>
    </source>
</evidence>
<comment type="caution">
    <text evidence="1">Lacks conserved residue(s) required for the propagation of feature annotation.</text>
</comment>
<proteinExistence type="predicted"/>
<comment type="caution">
    <text evidence="3">The sequence shown here is derived from an EMBL/GenBank/DDBJ whole genome shotgun (WGS) entry which is preliminary data.</text>
</comment>
<sequence length="144" mass="15615">MQGACQRKLEVGKLAEGGRCTYRVLVTTSDQRGAGTDANVVMTLFGSKGDSGERKLDSSSNDFERGKISHDNSGFASAWHLAKVEVVNTNTGEQAVFPYHNWLDKEHGLSVLLTPDRDGDGKGDALVDADLTDYTVTTYTSDIR</sequence>
<gene>
    <name evidence="3" type="ORF">HaLaN_04249</name>
</gene>
<dbReference type="Gene3D" id="2.60.60.20">
    <property type="entry name" value="PLAT/LH2 domain"/>
    <property type="match status" value="2"/>
</dbReference>
<dbReference type="Proteomes" id="UP000485058">
    <property type="component" value="Unassembled WGS sequence"/>
</dbReference>
<dbReference type="PANTHER" id="PTHR45901:SF3">
    <property type="entry name" value="LIPOXYGENASE HOMOLOGY DOMAIN-CONTAINING PROTEIN 1"/>
    <property type="match status" value="1"/>
</dbReference>
<dbReference type="Pfam" id="PF01477">
    <property type="entry name" value="PLAT"/>
    <property type="match status" value="1"/>
</dbReference>
<organism evidence="3 4">
    <name type="scientific">Haematococcus lacustris</name>
    <name type="common">Green alga</name>
    <name type="synonym">Haematococcus pluvialis</name>
    <dbReference type="NCBI Taxonomy" id="44745"/>
    <lineage>
        <taxon>Eukaryota</taxon>
        <taxon>Viridiplantae</taxon>
        <taxon>Chlorophyta</taxon>
        <taxon>core chlorophytes</taxon>
        <taxon>Chlorophyceae</taxon>
        <taxon>CS clade</taxon>
        <taxon>Chlamydomonadales</taxon>
        <taxon>Haematococcaceae</taxon>
        <taxon>Haematococcus</taxon>
    </lineage>
</organism>
<dbReference type="InterPro" id="IPR036392">
    <property type="entry name" value="PLAT/LH2_dom_sf"/>
</dbReference>
<dbReference type="AlphaFoldDB" id="A0A699YQX4"/>
<accession>A0A699YQX4</accession>
<name>A0A699YQX4_HAELA</name>
<keyword evidence="4" id="KW-1185">Reference proteome</keyword>
<dbReference type="EMBL" id="BLLF01000212">
    <property type="protein sequence ID" value="GFH09154.1"/>
    <property type="molecule type" value="Genomic_DNA"/>
</dbReference>
<dbReference type="SUPFAM" id="SSF49723">
    <property type="entry name" value="Lipase/lipooxygenase domain (PLAT/LH2 domain)"/>
    <property type="match status" value="1"/>
</dbReference>
<dbReference type="PANTHER" id="PTHR45901">
    <property type="entry name" value="PROTEIN CBG12474"/>
    <property type="match status" value="1"/>
</dbReference>
<evidence type="ECO:0000259" key="2">
    <source>
        <dbReference type="PROSITE" id="PS50095"/>
    </source>
</evidence>
<evidence type="ECO:0000313" key="3">
    <source>
        <dbReference type="EMBL" id="GFH09154.1"/>
    </source>
</evidence>